<evidence type="ECO:0000256" key="2">
    <source>
        <dbReference type="ARBA" id="ARBA00023295"/>
    </source>
</evidence>
<dbReference type="Gene3D" id="3.20.20.80">
    <property type="entry name" value="Glycosidases"/>
    <property type="match status" value="1"/>
</dbReference>
<dbReference type="PROSITE" id="PS51910">
    <property type="entry name" value="GH18_2"/>
    <property type="match status" value="1"/>
</dbReference>
<keyword evidence="1 3" id="KW-0378">Hydrolase</keyword>
<organism evidence="7 8">
    <name type="scientific">Saccoglossus kowalevskii</name>
    <name type="common">Acorn worm</name>
    <dbReference type="NCBI Taxonomy" id="10224"/>
    <lineage>
        <taxon>Eukaryota</taxon>
        <taxon>Metazoa</taxon>
        <taxon>Hemichordata</taxon>
        <taxon>Enteropneusta</taxon>
        <taxon>Harrimaniidae</taxon>
        <taxon>Saccoglossus</taxon>
    </lineage>
</organism>
<evidence type="ECO:0000256" key="3">
    <source>
        <dbReference type="RuleBase" id="RU000489"/>
    </source>
</evidence>
<protein>
    <submittedName>
        <fullName evidence="8">Di-N-acetylchitobiase-like</fullName>
    </submittedName>
</protein>
<feature type="signal peptide" evidence="5">
    <location>
        <begin position="1"/>
        <end position="21"/>
    </location>
</feature>
<dbReference type="InterPro" id="IPR029070">
    <property type="entry name" value="Chitinase_insertion_sf"/>
</dbReference>
<dbReference type="InterPro" id="IPR051887">
    <property type="entry name" value="GH18_Domain-Containing"/>
</dbReference>
<dbReference type="InterPro" id="IPR017853">
    <property type="entry name" value="GH"/>
</dbReference>
<keyword evidence="5" id="KW-0732">Signal</keyword>
<dbReference type="Proteomes" id="UP000694865">
    <property type="component" value="Unplaced"/>
</dbReference>
<evidence type="ECO:0000313" key="8">
    <source>
        <dbReference type="RefSeq" id="XP_002738447.1"/>
    </source>
</evidence>
<dbReference type="InterPro" id="IPR001223">
    <property type="entry name" value="Glyco_hydro18_cat"/>
</dbReference>
<dbReference type="RefSeq" id="XP_002738447.1">
    <property type="nucleotide sequence ID" value="XM_002738401.2"/>
</dbReference>
<accession>A0ABM0GVU2</accession>
<dbReference type="SMART" id="SM00636">
    <property type="entry name" value="Glyco_18"/>
    <property type="match status" value="1"/>
</dbReference>
<dbReference type="InterPro" id="IPR001579">
    <property type="entry name" value="Glyco_hydro_18_chit_AS"/>
</dbReference>
<sequence>MTCSTVFVAVIVSLPFLSIMATNPPSTCPCSDQSLCDPVTRKPAKEVFVFSVGGKNWKKYDWSKVTSIVMFNDYDAELMCYAHSKQVKVLLKGDFPVANLTDIKARENWLLDKLRKAADWHMDGINLDIEQPINDSSIQQKLLTDLVEQTTKAFHVQNPHSQVTYDVAWSPDCIDGRCYNYKAIADAVDFVFVMSYDEQSQIFGPCIGMANSPYNKTVKGVEKYLEMGIPANKLVLGVPWYGYNYPCLNVTEHDVCYIPKVPFRGANCSDAAGKQKDYSEINRLIQNSTTGRKWNDEYKAPYFNYKDSKQVYQVWYDDPQSLKLRYDYAESKKLLGVGMWHADALDYSDDKMAQKQTKEMWDALPHQSHGVTLE</sequence>
<reference evidence="8" key="1">
    <citation type="submission" date="2025-08" db="UniProtKB">
        <authorList>
            <consortium name="RefSeq"/>
        </authorList>
    </citation>
    <scope>IDENTIFICATION</scope>
    <source>
        <tissue evidence="8">Testes</tissue>
    </source>
</reference>
<dbReference type="PROSITE" id="PS01095">
    <property type="entry name" value="GH18_1"/>
    <property type="match status" value="1"/>
</dbReference>
<comment type="similarity">
    <text evidence="4">Belongs to the glycosyl hydrolase 18 family.</text>
</comment>
<gene>
    <name evidence="8" type="primary">LOC100371430</name>
</gene>
<feature type="domain" description="GH18" evidence="6">
    <location>
        <begin position="1"/>
        <end position="364"/>
    </location>
</feature>
<dbReference type="PANTHER" id="PTHR46290">
    <property type="entry name" value="DI-N-ACETYLCHITOBIASE"/>
    <property type="match status" value="1"/>
</dbReference>
<dbReference type="Gene3D" id="3.10.50.10">
    <property type="match status" value="1"/>
</dbReference>
<feature type="chain" id="PRO_5047001944" evidence="5">
    <location>
        <begin position="22"/>
        <end position="374"/>
    </location>
</feature>
<keyword evidence="2 3" id="KW-0326">Glycosidase</keyword>
<evidence type="ECO:0000256" key="4">
    <source>
        <dbReference type="RuleBase" id="RU004453"/>
    </source>
</evidence>
<evidence type="ECO:0000259" key="6">
    <source>
        <dbReference type="PROSITE" id="PS51910"/>
    </source>
</evidence>
<name>A0ABM0GVU2_SACKO</name>
<proteinExistence type="inferred from homology"/>
<evidence type="ECO:0000313" key="7">
    <source>
        <dbReference type="Proteomes" id="UP000694865"/>
    </source>
</evidence>
<dbReference type="InterPro" id="IPR011583">
    <property type="entry name" value="Chitinase_II/V-like_cat"/>
</dbReference>
<dbReference type="SUPFAM" id="SSF51445">
    <property type="entry name" value="(Trans)glycosidases"/>
    <property type="match status" value="1"/>
</dbReference>
<dbReference type="Pfam" id="PF00704">
    <property type="entry name" value="Glyco_hydro_18"/>
    <property type="match status" value="1"/>
</dbReference>
<evidence type="ECO:0000256" key="1">
    <source>
        <dbReference type="ARBA" id="ARBA00022801"/>
    </source>
</evidence>
<dbReference type="GeneID" id="100371430"/>
<dbReference type="PANTHER" id="PTHR46290:SF1">
    <property type="entry name" value="DI-N-ACETYLCHITOBIASE"/>
    <property type="match status" value="1"/>
</dbReference>
<keyword evidence="7" id="KW-1185">Reference proteome</keyword>
<evidence type="ECO:0000256" key="5">
    <source>
        <dbReference type="SAM" id="SignalP"/>
    </source>
</evidence>